<dbReference type="AlphaFoldDB" id="N4W649"/>
<name>N4W649_9BACI</name>
<gene>
    <name evidence="1" type="ORF">J416_14787</name>
</gene>
<protein>
    <submittedName>
        <fullName evidence="1">Uncharacterized protein</fullName>
    </submittedName>
</protein>
<sequence length="237" mass="27478">MFSFGRYPPKRKSFKLVFSIYDKLSSSKKIQTALKVVNQVITFNYELKENNYEIKHQSEEDRLKSKLLKYLLGYTFGTEKEYVLENPINSNKDGLPVFIGRGSVNISEQIEDYIDKIKRENKNISKDLIHELKVTLNKVRSLNYRGLVIVFLGATKIRKPNKSKYCCELDGIIFFPNKGKEVFSYIIEAKNYTNGSNDAKNQLQSRLDSYLLDQLNYQLEEIGNRGASASLFIRKQV</sequence>
<dbReference type="RefSeq" id="WP_003474120.1">
    <property type="nucleotide sequence ID" value="NZ_APML01000081.1"/>
</dbReference>
<proteinExistence type="predicted"/>
<organism evidence="1 2">
    <name type="scientific">Gracilibacillus halophilus YIM-C55.5</name>
    <dbReference type="NCBI Taxonomy" id="1308866"/>
    <lineage>
        <taxon>Bacteria</taxon>
        <taxon>Bacillati</taxon>
        <taxon>Bacillota</taxon>
        <taxon>Bacilli</taxon>
        <taxon>Bacillales</taxon>
        <taxon>Bacillaceae</taxon>
        <taxon>Gracilibacillus</taxon>
    </lineage>
</organism>
<comment type="caution">
    <text evidence="1">The sequence shown here is derived from an EMBL/GenBank/DDBJ whole genome shotgun (WGS) entry which is preliminary data.</text>
</comment>
<reference evidence="1 2" key="1">
    <citation type="submission" date="2013-03" db="EMBL/GenBank/DDBJ databases">
        <title>Draft genome sequence of Gracibacillus halophilus YIM-C55.5, a moderately halophilic and thermophilic organism from the Xiaochaidamu salt lake.</title>
        <authorList>
            <person name="Sugumar T."/>
            <person name="Polireddy D.R."/>
            <person name="Antony A."/>
            <person name="Madhava Y.R."/>
            <person name="Sivakumar N."/>
        </authorList>
    </citation>
    <scope>NUCLEOTIDE SEQUENCE [LARGE SCALE GENOMIC DNA]</scope>
    <source>
        <strain evidence="1 2">YIM-C55.5</strain>
    </source>
</reference>
<evidence type="ECO:0000313" key="2">
    <source>
        <dbReference type="Proteomes" id="UP000012283"/>
    </source>
</evidence>
<accession>N4W649</accession>
<dbReference type="Proteomes" id="UP000012283">
    <property type="component" value="Unassembled WGS sequence"/>
</dbReference>
<dbReference type="EMBL" id="APML01000081">
    <property type="protein sequence ID" value="ENH95683.1"/>
    <property type="molecule type" value="Genomic_DNA"/>
</dbReference>
<keyword evidence="2" id="KW-1185">Reference proteome</keyword>
<dbReference type="PATRIC" id="fig|1308866.3.peg.2974"/>
<evidence type="ECO:0000313" key="1">
    <source>
        <dbReference type="EMBL" id="ENH95683.1"/>
    </source>
</evidence>